<keyword evidence="2" id="KW-1133">Transmembrane helix</keyword>
<sequence>MGNCQAVDAATLVIQHPSGKVDKFYWPMSASEIMRMNPGHYVALLISTTLYHSSNNDKCPDNSANNVNPVRLTRIKLLRPTDTLVLGQVYRLITTLVRKALFLSLGFYLILSYVLPGFWFLEVMKGLCAKKHAKMKKNQQESAEKPFEKAGLRPETVGRRSEPDKENKAPAEINTISQLCCQIKDMAAFITKHLRGCKLRMIRILPHMLHKTQRGATLGSCRTEIQATFLTCKKQIQFLTLGMQVANQEKNTPTFFKVQI</sequence>
<organism evidence="3 4">
    <name type="scientific">Theobroma cacao</name>
    <name type="common">Cacao</name>
    <name type="synonym">Cocoa</name>
    <dbReference type="NCBI Taxonomy" id="3641"/>
    <lineage>
        <taxon>Eukaryota</taxon>
        <taxon>Viridiplantae</taxon>
        <taxon>Streptophyta</taxon>
        <taxon>Embryophyta</taxon>
        <taxon>Tracheophyta</taxon>
        <taxon>Spermatophyta</taxon>
        <taxon>Magnoliopsida</taxon>
        <taxon>eudicotyledons</taxon>
        <taxon>Gunneridae</taxon>
        <taxon>Pentapetalae</taxon>
        <taxon>rosids</taxon>
        <taxon>malvids</taxon>
        <taxon>Malvales</taxon>
        <taxon>Malvaceae</taxon>
        <taxon>Byttnerioideae</taxon>
        <taxon>Theobroma</taxon>
    </lineage>
</organism>
<keyword evidence="2" id="KW-0812">Transmembrane</keyword>
<dbReference type="eggNOG" id="ENOG502RZKI">
    <property type="taxonomic scope" value="Eukaryota"/>
</dbReference>
<reference evidence="3 4" key="1">
    <citation type="journal article" date="2013" name="Genome Biol.">
        <title>The genome sequence of the most widely cultivated cacao type and its use to identify candidate genes regulating pod color.</title>
        <authorList>
            <person name="Motamayor J.C."/>
            <person name="Mockaitis K."/>
            <person name="Schmutz J."/>
            <person name="Haiminen N."/>
            <person name="Iii D.L."/>
            <person name="Cornejo O."/>
            <person name="Findley S.D."/>
            <person name="Zheng P."/>
            <person name="Utro F."/>
            <person name="Royaert S."/>
            <person name="Saski C."/>
            <person name="Jenkins J."/>
            <person name="Podicheti R."/>
            <person name="Zhao M."/>
            <person name="Scheffler B.E."/>
            <person name="Stack J.C."/>
            <person name="Feltus F.A."/>
            <person name="Mustiga G.M."/>
            <person name="Amores F."/>
            <person name="Phillips W."/>
            <person name="Marelli J.P."/>
            <person name="May G.D."/>
            <person name="Shapiro H."/>
            <person name="Ma J."/>
            <person name="Bustamante C.D."/>
            <person name="Schnell R.J."/>
            <person name="Main D."/>
            <person name="Gilbert D."/>
            <person name="Parida L."/>
            <person name="Kuhn D.N."/>
        </authorList>
    </citation>
    <scope>NUCLEOTIDE SEQUENCE [LARGE SCALE GENOMIC DNA]</scope>
    <source>
        <strain evidence="4">cv. Matina 1-6</strain>
    </source>
</reference>
<feature type="region of interest" description="Disordered" evidence="1">
    <location>
        <begin position="138"/>
        <end position="168"/>
    </location>
</feature>
<accession>A0A061FTF1</accession>
<evidence type="ECO:0000256" key="2">
    <source>
        <dbReference type="SAM" id="Phobius"/>
    </source>
</evidence>
<dbReference type="HOGENOM" id="CLU_1071232_0_0_1"/>
<dbReference type="EMBL" id="CM001881">
    <property type="protein sequence ID" value="EOY20625.1"/>
    <property type="molecule type" value="Genomic_DNA"/>
</dbReference>
<gene>
    <name evidence="3" type="ORF">TCM_011995</name>
</gene>
<dbReference type="PANTHER" id="PTHR33413:SF33">
    <property type="entry name" value="MEDIATOR OF RNA POLYMERASE II TRANSCRIPTION SUBUNIT 29"/>
    <property type="match status" value="1"/>
</dbReference>
<dbReference type="AlphaFoldDB" id="A0A061FTF1"/>
<dbReference type="Gramene" id="EOY20625">
    <property type="protein sequence ID" value="EOY20625"/>
    <property type="gene ID" value="TCM_011995"/>
</dbReference>
<proteinExistence type="predicted"/>
<dbReference type="PANTHER" id="PTHR33413">
    <property type="entry name" value="EXPRESSED PROTEIN"/>
    <property type="match status" value="1"/>
</dbReference>
<dbReference type="STRING" id="3641.A0A061FTF1"/>
<feature type="transmembrane region" description="Helical" evidence="2">
    <location>
        <begin position="100"/>
        <end position="121"/>
    </location>
</feature>
<protein>
    <submittedName>
        <fullName evidence="3">Uncharacterized protein isoform 2</fullName>
    </submittedName>
</protein>
<evidence type="ECO:0000256" key="1">
    <source>
        <dbReference type="SAM" id="MobiDB-lite"/>
    </source>
</evidence>
<dbReference type="Proteomes" id="UP000026915">
    <property type="component" value="Chromosome 3"/>
</dbReference>
<dbReference type="InterPro" id="IPR025322">
    <property type="entry name" value="PADRE_dom"/>
</dbReference>
<dbReference type="Pfam" id="PF14009">
    <property type="entry name" value="PADRE"/>
    <property type="match status" value="1"/>
</dbReference>
<evidence type="ECO:0000313" key="3">
    <source>
        <dbReference type="EMBL" id="EOY20625.1"/>
    </source>
</evidence>
<keyword evidence="4" id="KW-1185">Reference proteome</keyword>
<keyword evidence="2" id="KW-0472">Membrane</keyword>
<evidence type="ECO:0000313" key="4">
    <source>
        <dbReference type="Proteomes" id="UP000026915"/>
    </source>
</evidence>
<dbReference type="InParanoid" id="A0A061FTF1"/>
<name>A0A061FTF1_THECC</name>